<accession>A0A645IEH5</accession>
<reference evidence="1" key="1">
    <citation type="submission" date="2019-08" db="EMBL/GenBank/DDBJ databases">
        <authorList>
            <person name="Kucharzyk K."/>
            <person name="Murdoch R.W."/>
            <person name="Higgins S."/>
            <person name="Loffler F."/>
        </authorList>
    </citation>
    <scope>NUCLEOTIDE SEQUENCE</scope>
</reference>
<name>A0A645IEH5_9ZZZZ</name>
<sequence length="68" mass="7456">MKHNLKISVSNEPQTGGVVRCRNVSLREKLLTLLLGRKERMMILIPGNSVAELSIVETPEGGADDEPN</sequence>
<evidence type="ECO:0000313" key="1">
    <source>
        <dbReference type="EMBL" id="MPN49242.1"/>
    </source>
</evidence>
<dbReference type="AlphaFoldDB" id="A0A645IEH5"/>
<organism evidence="1">
    <name type="scientific">bioreactor metagenome</name>
    <dbReference type="NCBI Taxonomy" id="1076179"/>
    <lineage>
        <taxon>unclassified sequences</taxon>
        <taxon>metagenomes</taxon>
        <taxon>ecological metagenomes</taxon>
    </lineage>
</organism>
<comment type="caution">
    <text evidence="1">The sequence shown here is derived from an EMBL/GenBank/DDBJ whole genome shotgun (WGS) entry which is preliminary data.</text>
</comment>
<proteinExistence type="predicted"/>
<gene>
    <name evidence="1" type="ORF">SDC9_196857</name>
</gene>
<protein>
    <submittedName>
        <fullName evidence="1">Uncharacterized protein</fullName>
    </submittedName>
</protein>
<dbReference type="EMBL" id="VSSQ01112278">
    <property type="protein sequence ID" value="MPN49242.1"/>
    <property type="molecule type" value="Genomic_DNA"/>
</dbReference>